<dbReference type="RefSeq" id="WP_270040717.1">
    <property type="nucleotide sequence ID" value="NZ_JAPDOD010000012.1"/>
</dbReference>
<dbReference type="Pfam" id="PF11897">
    <property type="entry name" value="DUF3417"/>
    <property type="match status" value="1"/>
</dbReference>
<comment type="caution">
    <text evidence="6">The sequence shown here is derived from an EMBL/GenBank/DDBJ whole genome shotgun (WGS) entry which is preliminary data.</text>
</comment>
<dbReference type="PIRSF" id="PIRSF000460">
    <property type="entry name" value="Pprylas_GlgP"/>
    <property type="match status" value="1"/>
</dbReference>
<comment type="similarity">
    <text evidence="2">Belongs to the glycogen phosphorylase family.</text>
</comment>
<dbReference type="GO" id="GO:0008184">
    <property type="term" value="F:glycogen phosphorylase activity"/>
    <property type="evidence" value="ECO:0007669"/>
    <property type="project" value="InterPro"/>
</dbReference>
<keyword evidence="4" id="KW-0663">Pyridoxal phosphate</keyword>
<evidence type="ECO:0000313" key="7">
    <source>
        <dbReference type="Proteomes" id="UP001149140"/>
    </source>
</evidence>
<accession>A0A9X3MTD6</accession>
<dbReference type="GO" id="GO:0005975">
    <property type="term" value="P:carbohydrate metabolic process"/>
    <property type="evidence" value="ECO:0007669"/>
    <property type="project" value="InterPro"/>
</dbReference>
<dbReference type="NCBIfam" id="TIGR02094">
    <property type="entry name" value="more_P_ylases"/>
    <property type="match status" value="1"/>
</dbReference>
<sequence>MQAGRSELERAATALATRIPEPLGVLARLAYNYRWAWDPDGPAVFRDVDADRWERVAENPVRLLQEAATDRLAAAAANPELLARAAALEERVSADLARPRRDEITTAERPIAYFSAEYGFHGSFPIYSGGLGALAGDILKEASDRAWPLVAVGLLYREGYFRQRIDGGGWQHEYWVDTDPDRLPTALVTGDDGEPITITVPIGDTEVTAQIWRVDIGGIPLYLLDADRPENTQTARWITSRLYIGDEDTRLAQYMLLGVGGVRALEAMGIEPGLVHLNEGHAAFVSLELARRHYSGTGSLSAALEIGRKQTIFTTHTPVPAGNDTYPAQQVADTLAHIAGTLGVEAEEIIALGRTNPEEGAEPFGVTQFALRTSRAANGVSRRHGEVAREMWQAMWPEKAVDDVPITYVTNGVHIPTWLGQPMWELLNKHLGEDWLDRATDPATWAPVDDIPAKELWDVRKTQRADMITYVQHRAVADRLSRDEPRAYAEAAANMDPDVLTIGFARRLATYKRLNLLLQDVERAMKLVAGDRPIQVLIAGKAHPRDEGGKRLVQALFESKNAPGFADRVAYLNDYDLRMAAWLVRGCDVWINLPRPPLEASGTSGMKNVVNGGLQLSVLDGWWAEGYDGHNGWSLSGDVDHDHGAQDARHAHELLRLLEEEVAPEFYRSSGDGIPRDWVARVRRSLRTLGPEFGAGRMLEDYEKKVYKTGL</sequence>
<dbReference type="InterPro" id="IPR011834">
    <property type="entry name" value="Agluc_phsphrylas"/>
</dbReference>
<dbReference type="PANTHER" id="PTHR42655">
    <property type="entry name" value="GLYCOGEN PHOSPHORYLASE"/>
    <property type="match status" value="1"/>
</dbReference>
<dbReference type="InterPro" id="IPR000811">
    <property type="entry name" value="Glyco_trans_35"/>
</dbReference>
<evidence type="ECO:0000313" key="6">
    <source>
        <dbReference type="EMBL" id="MDA0161501.1"/>
    </source>
</evidence>
<dbReference type="Pfam" id="PF00343">
    <property type="entry name" value="Phosphorylase"/>
    <property type="match status" value="1"/>
</dbReference>
<dbReference type="EMBL" id="JAPDOD010000012">
    <property type="protein sequence ID" value="MDA0161501.1"/>
    <property type="molecule type" value="Genomic_DNA"/>
</dbReference>
<gene>
    <name evidence="6" type="primary">glgP</name>
    <name evidence="6" type="ORF">OM076_14590</name>
</gene>
<keyword evidence="7" id="KW-1185">Reference proteome</keyword>
<feature type="domain" description="DUF3417" evidence="5">
    <location>
        <begin position="19"/>
        <end position="123"/>
    </location>
</feature>
<dbReference type="InterPro" id="IPR024517">
    <property type="entry name" value="Glycogen_phosphorylase_DUF3417"/>
</dbReference>
<keyword evidence="3" id="KW-0021">Allosteric enzyme</keyword>
<organism evidence="6 7">
    <name type="scientific">Solirubrobacter ginsenosidimutans</name>
    <dbReference type="NCBI Taxonomy" id="490573"/>
    <lineage>
        <taxon>Bacteria</taxon>
        <taxon>Bacillati</taxon>
        <taxon>Actinomycetota</taxon>
        <taxon>Thermoleophilia</taxon>
        <taxon>Solirubrobacterales</taxon>
        <taxon>Solirubrobacteraceae</taxon>
        <taxon>Solirubrobacter</taxon>
    </lineage>
</organism>
<evidence type="ECO:0000256" key="3">
    <source>
        <dbReference type="ARBA" id="ARBA00022533"/>
    </source>
</evidence>
<evidence type="ECO:0000256" key="1">
    <source>
        <dbReference type="ARBA" id="ARBA00001275"/>
    </source>
</evidence>
<dbReference type="InterPro" id="IPR052182">
    <property type="entry name" value="Glycogen/Maltodextrin_Phosph"/>
</dbReference>
<name>A0A9X3MTD6_9ACTN</name>
<dbReference type="PANTHER" id="PTHR42655:SF1">
    <property type="entry name" value="GLYCOGEN PHOSPHORYLASE"/>
    <property type="match status" value="1"/>
</dbReference>
<dbReference type="GO" id="GO:0030170">
    <property type="term" value="F:pyridoxal phosphate binding"/>
    <property type="evidence" value="ECO:0007669"/>
    <property type="project" value="InterPro"/>
</dbReference>
<dbReference type="Gene3D" id="3.40.50.2000">
    <property type="entry name" value="Glycogen Phosphorylase B"/>
    <property type="match status" value="3"/>
</dbReference>
<comment type="catalytic activity">
    <reaction evidence="1">
        <text>[(1-&gt;4)-alpha-D-glucosyl](n) + phosphate = [(1-&gt;4)-alpha-D-glucosyl](n-1) + alpha-D-glucose 1-phosphate</text>
        <dbReference type="Rhea" id="RHEA:41732"/>
        <dbReference type="Rhea" id="RHEA-COMP:9584"/>
        <dbReference type="Rhea" id="RHEA-COMP:9586"/>
        <dbReference type="ChEBI" id="CHEBI:15444"/>
        <dbReference type="ChEBI" id="CHEBI:43474"/>
        <dbReference type="ChEBI" id="CHEBI:58601"/>
        <dbReference type="EC" id="2.4.1.1"/>
    </reaction>
</comment>
<dbReference type="Proteomes" id="UP001149140">
    <property type="component" value="Unassembled WGS sequence"/>
</dbReference>
<protein>
    <submittedName>
        <fullName evidence="6">Alpha-glucan family phosphorylase</fullName>
    </submittedName>
</protein>
<evidence type="ECO:0000259" key="5">
    <source>
        <dbReference type="Pfam" id="PF11897"/>
    </source>
</evidence>
<dbReference type="AlphaFoldDB" id="A0A9X3MTD6"/>
<proteinExistence type="inferred from homology"/>
<evidence type="ECO:0000256" key="4">
    <source>
        <dbReference type="PIRSR" id="PIRSR000460-1"/>
    </source>
</evidence>
<reference evidence="6" key="1">
    <citation type="submission" date="2022-10" db="EMBL/GenBank/DDBJ databases">
        <title>The WGS of Solirubrobacter ginsenosidimutans DSM 21036.</title>
        <authorList>
            <person name="Jiang Z."/>
        </authorList>
    </citation>
    <scope>NUCLEOTIDE SEQUENCE</scope>
    <source>
        <strain evidence="6">DSM 21036</strain>
    </source>
</reference>
<dbReference type="SUPFAM" id="SSF53756">
    <property type="entry name" value="UDP-Glycosyltransferase/glycogen phosphorylase"/>
    <property type="match status" value="1"/>
</dbReference>
<feature type="modified residue" description="N6-(pyridoxal phosphate)lysine" evidence="4">
    <location>
        <position position="607"/>
    </location>
</feature>
<evidence type="ECO:0000256" key="2">
    <source>
        <dbReference type="ARBA" id="ARBA00006047"/>
    </source>
</evidence>